<dbReference type="EMBL" id="NBNE01010309">
    <property type="protein sequence ID" value="OWY97566.1"/>
    <property type="molecule type" value="Genomic_DNA"/>
</dbReference>
<proteinExistence type="predicted"/>
<dbReference type="SUPFAM" id="SSF56672">
    <property type="entry name" value="DNA/RNA polymerases"/>
    <property type="match status" value="1"/>
</dbReference>
<dbReference type="Gene3D" id="3.30.70.270">
    <property type="match status" value="1"/>
</dbReference>
<organism evidence="2 3">
    <name type="scientific">Phytophthora megakarya</name>
    <dbReference type="NCBI Taxonomy" id="4795"/>
    <lineage>
        <taxon>Eukaryota</taxon>
        <taxon>Sar</taxon>
        <taxon>Stramenopiles</taxon>
        <taxon>Oomycota</taxon>
        <taxon>Peronosporomycetes</taxon>
        <taxon>Peronosporales</taxon>
        <taxon>Peronosporaceae</taxon>
        <taxon>Phytophthora</taxon>
    </lineage>
</organism>
<dbReference type="InterPro" id="IPR043502">
    <property type="entry name" value="DNA/RNA_pol_sf"/>
</dbReference>
<name>A0A225UYE4_9STRA</name>
<evidence type="ECO:0000313" key="2">
    <source>
        <dbReference type="EMBL" id="OWY97566.1"/>
    </source>
</evidence>
<dbReference type="InterPro" id="IPR043128">
    <property type="entry name" value="Rev_trsase/Diguanyl_cyclase"/>
</dbReference>
<protein>
    <recommendedName>
        <fullName evidence="1">RNase H type-1 domain-containing protein</fullName>
    </recommendedName>
</protein>
<dbReference type="PANTHER" id="PTHR33064">
    <property type="entry name" value="POL PROTEIN"/>
    <property type="match status" value="1"/>
</dbReference>
<dbReference type="PANTHER" id="PTHR33064:SF37">
    <property type="entry name" value="RIBONUCLEASE H"/>
    <property type="match status" value="1"/>
</dbReference>
<dbReference type="AlphaFoldDB" id="A0A225UYE4"/>
<keyword evidence="3" id="KW-1185">Reference proteome</keyword>
<dbReference type="InterPro" id="IPR012337">
    <property type="entry name" value="RNaseH-like_sf"/>
</dbReference>
<dbReference type="InterPro" id="IPR002156">
    <property type="entry name" value="RNaseH_domain"/>
</dbReference>
<gene>
    <name evidence="2" type="ORF">PHMEG_00031875</name>
</gene>
<dbReference type="InterPro" id="IPR036397">
    <property type="entry name" value="RNaseH_sf"/>
</dbReference>
<dbReference type="GO" id="GO:0004523">
    <property type="term" value="F:RNA-DNA hybrid ribonuclease activity"/>
    <property type="evidence" value="ECO:0007669"/>
    <property type="project" value="InterPro"/>
</dbReference>
<dbReference type="OrthoDB" id="112117at2759"/>
<feature type="domain" description="RNase H type-1" evidence="1">
    <location>
        <begin position="300"/>
        <end position="385"/>
    </location>
</feature>
<comment type="caution">
    <text evidence="2">The sequence shown here is derived from an EMBL/GenBank/DDBJ whole genome shotgun (WGS) entry which is preliminary data.</text>
</comment>
<reference evidence="3" key="1">
    <citation type="submission" date="2017-03" db="EMBL/GenBank/DDBJ databases">
        <title>Phytopthora megakarya and P. palmivora, two closely related causual agents of cacao black pod achieved similar genome size and gene model numbers by different mechanisms.</title>
        <authorList>
            <person name="Ali S."/>
            <person name="Shao J."/>
            <person name="Larry D.J."/>
            <person name="Kronmiller B."/>
            <person name="Shen D."/>
            <person name="Strem M.D."/>
            <person name="Melnick R.L."/>
            <person name="Guiltinan M.J."/>
            <person name="Tyler B.M."/>
            <person name="Meinhardt L.W."/>
            <person name="Bailey B.A."/>
        </authorList>
    </citation>
    <scope>NUCLEOTIDE SEQUENCE [LARGE SCALE GENOMIC DNA]</scope>
    <source>
        <strain evidence="3">zdho120</strain>
    </source>
</reference>
<sequence>MFKDGEPDESSLVPVFSRRSFVDDICFMNGTNLLNVEEHISFRRTACKQMRRRLAPPQNRRSQRPRNGSFLGALNYYSRFVQDFAVYAATLYQLKYNDYDLCDTTTESRRGTYLASLRPRKGNARNAILEEWTLSSTLLYEHDDKLYPVRFCGRVLKDAEMNYLPAEVLDLLLLLKVCYAQLVDRAIHVYTRFWKLDWDDTIRGNAISVVFSRQPSESERLRPRSTTVSRTNERRRPRRFVCGGGTTGKRSTSSTDRPGLLYARLVTSYQDREVQMLRQLLLDTTEITRMDYSDCCERFSLNLVEYLGINNGVMTALQHGAEHLIIVGDSRLAIQQSLGVISCKKDSLMTKLNCHRKLTANLNSVRYLHVVREYNAAADSLASEAPESKT</sequence>
<dbReference type="Gene3D" id="3.30.420.10">
    <property type="entry name" value="Ribonuclease H-like superfamily/Ribonuclease H"/>
    <property type="match status" value="1"/>
</dbReference>
<evidence type="ECO:0000313" key="3">
    <source>
        <dbReference type="Proteomes" id="UP000198211"/>
    </source>
</evidence>
<dbReference type="Pfam" id="PF13456">
    <property type="entry name" value="RVT_3"/>
    <property type="match status" value="1"/>
</dbReference>
<dbReference type="SUPFAM" id="SSF53098">
    <property type="entry name" value="Ribonuclease H-like"/>
    <property type="match status" value="1"/>
</dbReference>
<dbReference type="InterPro" id="IPR051320">
    <property type="entry name" value="Viral_Replic_Matur_Polypro"/>
</dbReference>
<accession>A0A225UYE4</accession>
<dbReference type="Proteomes" id="UP000198211">
    <property type="component" value="Unassembled WGS sequence"/>
</dbReference>
<dbReference type="GO" id="GO:0003676">
    <property type="term" value="F:nucleic acid binding"/>
    <property type="evidence" value="ECO:0007669"/>
    <property type="project" value="InterPro"/>
</dbReference>
<evidence type="ECO:0000259" key="1">
    <source>
        <dbReference type="Pfam" id="PF13456"/>
    </source>
</evidence>